<protein>
    <submittedName>
        <fullName evidence="3">Uncharacterized protein</fullName>
    </submittedName>
</protein>
<accession>W6ZDI5</accession>
<evidence type="ECO:0000313" key="3">
    <source>
        <dbReference type="EMBL" id="EUC49882.1"/>
    </source>
</evidence>
<gene>
    <name evidence="3" type="ORF">COCMIDRAFT_22445</name>
</gene>
<dbReference type="EMBL" id="KI963927">
    <property type="protein sequence ID" value="EUC49882.1"/>
    <property type="molecule type" value="Genomic_DNA"/>
</dbReference>
<name>W6ZDI5_COCMI</name>
<feature type="transmembrane region" description="Helical" evidence="2">
    <location>
        <begin position="59"/>
        <end position="79"/>
    </location>
</feature>
<evidence type="ECO:0000313" key="4">
    <source>
        <dbReference type="Proteomes" id="UP000054032"/>
    </source>
</evidence>
<keyword evidence="4" id="KW-1185">Reference proteome</keyword>
<feature type="region of interest" description="Disordered" evidence="1">
    <location>
        <begin position="1"/>
        <end position="25"/>
    </location>
</feature>
<dbReference type="GeneID" id="19120252"/>
<dbReference type="AlphaFoldDB" id="W6ZDI5"/>
<reference evidence="3 4" key="1">
    <citation type="journal article" date="2013" name="PLoS Genet.">
        <title>Comparative genome structure, secondary metabolite, and effector coding capacity across Cochliobolus pathogens.</title>
        <authorList>
            <person name="Condon B.J."/>
            <person name="Leng Y."/>
            <person name="Wu D."/>
            <person name="Bushley K.E."/>
            <person name="Ohm R.A."/>
            <person name="Otillar R."/>
            <person name="Martin J."/>
            <person name="Schackwitz W."/>
            <person name="Grimwood J."/>
            <person name="MohdZainudin N."/>
            <person name="Xue C."/>
            <person name="Wang R."/>
            <person name="Manning V.A."/>
            <person name="Dhillon B."/>
            <person name="Tu Z.J."/>
            <person name="Steffenson B.J."/>
            <person name="Salamov A."/>
            <person name="Sun H."/>
            <person name="Lowry S."/>
            <person name="LaButti K."/>
            <person name="Han J."/>
            <person name="Copeland A."/>
            <person name="Lindquist E."/>
            <person name="Barry K."/>
            <person name="Schmutz J."/>
            <person name="Baker S.E."/>
            <person name="Ciuffetti L.M."/>
            <person name="Grigoriev I.V."/>
            <person name="Zhong S."/>
            <person name="Turgeon B.G."/>
        </authorList>
    </citation>
    <scope>NUCLEOTIDE SEQUENCE [LARGE SCALE GENOMIC DNA]</scope>
    <source>
        <strain evidence="3 4">ATCC 44560</strain>
    </source>
</reference>
<evidence type="ECO:0000256" key="2">
    <source>
        <dbReference type="SAM" id="Phobius"/>
    </source>
</evidence>
<dbReference type="KEGG" id="bor:COCMIDRAFT_22445"/>
<keyword evidence="2" id="KW-0812">Transmembrane</keyword>
<proteinExistence type="predicted"/>
<dbReference type="RefSeq" id="XP_007683505.1">
    <property type="nucleotide sequence ID" value="XM_007685315.1"/>
</dbReference>
<dbReference type="Proteomes" id="UP000054032">
    <property type="component" value="Unassembled WGS sequence"/>
</dbReference>
<keyword evidence="2" id="KW-1133">Transmembrane helix</keyword>
<sequence length="115" mass="12519">MAGMTNHAYDDQDLATSTNNDNNNATRLDLTLLNRLSSPSSKCSLSPDRTRKITLSSLLTQYLLVTSTLIALLGAISIVKSQPLTVEEKAMYEEKSKALVKKPFPNGQPAIKPAQ</sequence>
<keyword evidence="2" id="KW-0472">Membrane</keyword>
<dbReference type="HOGENOM" id="CLU_2108614_0_0_1"/>
<feature type="compositionally biased region" description="Low complexity" evidence="1">
    <location>
        <begin position="14"/>
        <end position="25"/>
    </location>
</feature>
<evidence type="ECO:0000256" key="1">
    <source>
        <dbReference type="SAM" id="MobiDB-lite"/>
    </source>
</evidence>
<organism evidence="3 4">
    <name type="scientific">Bipolaris oryzae ATCC 44560</name>
    <dbReference type="NCBI Taxonomy" id="930090"/>
    <lineage>
        <taxon>Eukaryota</taxon>
        <taxon>Fungi</taxon>
        <taxon>Dikarya</taxon>
        <taxon>Ascomycota</taxon>
        <taxon>Pezizomycotina</taxon>
        <taxon>Dothideomycetes</taxon>
        <taxon>Pleosporomycetidae</taxon>
        <taxon>Pleosporales</taxon>
        <taxon>Pleosporineae</taxon>
        <taxon>Pleosporaceae</taxon>
        <taxon>Bipolaris</taxon>
    </lineage>
</organism>